<evidence type="ECO:0000256" key="6">
    <source>
        <dbReference type="HAMAP-Rule" id="MF_02247"/>
    </source>
</evidence>
<comment type="domain">
    <text evidence="6">The N-terminal domain likely catalyzes substrate activation by formation of an initial acyl-AMP intermediate, the central region contains the phosphopantetheine attachment site, and the C-terminal domain catalyzes the reduction by NADPH of the intermediate thioester formed from the attack of the phosphopantetheine thiol at the carbonyl carbon of acyl-AMP.</text>
</comment>
<keyword evidence="4 6" id="KW-0067">ATP-binding</keyword>
<keyword evidence="8" id="KW-0436">Ligase</keyword>
<accession>A0A4Q7KNW3</accession>
<feature type="binding site" evidence="6">
    <location>
        <position position="947"/>
    </location>
    <ligand>
        <name>NADP(+)</name>
        <dbReference type="ChEBI" id="CHEBI:58349"/>
    </ligand>
</feature>
<comment type="catalytic activity">
    <reaction evidence="5">
        <text>a long-chain fatty acid + ATP + CoA = a long-chain fatty acyl-CoA + AMP + diphosphate</text>
        <dbReference type="Rhea" id="RHEA:15421"/>
        <dbReference type="ChEBI" id="CHEBI:30616"/>
        <dbReference type="ChEBI" id="CHEBI:33019"/>
        <dbReference type="ChEBI" id="CHEBI:57287"/>
        <dbReference type="ChEBI" id="CHEBI:57560"/>
        <dbReference type="ChEBI" id="CHEBI:83139"/>
        <dbReference type="ChEBI" id="CHEBI:456215"/>
        <dbReference type="EC" id="6.2.1.3"/>
    </reaction>
    <physiologicalReaction direction="left-to-right" evidence="5">
        <dbReference type="Rhea" id="RHEA:15422"/>
    </physiologicalReaction>
</comment>
<comment type="catalytic activity">
    <reaction evidence="6">
        <text>a carboxylate + ATP + NADPH + H(+) = an aldehyde + AMP + diphosphate + NADP(+)</text>
        <dbReference type="Rhea" id="RHEA:50916"/>
        <dbReference type="ChEBI" id="CHEBI:15378"/>
        <dbReference type="ChEBI" id="CHEBI:17478"/>
        <dbReference type="ChEBI" id="CHEBI:29067"/>
        <dbReference type="ChEBI" id="CHEBI:30616"/>
        <dbReference type="ChEBI" id="CHEBI:33019"/>
        <dbReference type="ChEBI" id="CHEBI:57783"/>
        <dbReference type="ChEBI" id="CHEBI:58349"/>
        <dbReference type="ChEBI" id="CHEBI:456215"/>
    </reaction>
</comment>
<keyword evidence="3 6" id="KW-0547">Nucleotide-binding</keyword>
<dbReference type="GO" id="GO:0016020">
    <property type="term" value="C:membrane"/>
    <property type="evidence" value="ECO:0007669"/>
    <property type="project" value="TreeGrafter"/>
</dbReference>
<dbReference type="PROSITE" id="PS50075">
    <property type="entry name" value="CARRIER"/>
    <property type="match status" value="1"/>
</dbReference>
<dbReference type="Pfam" id="PF07993">
    <property type="entry name" value="NAD_binding_4"/>
    <property type="match status" value="1"/>
</dbReference>
<dbReference type="Gene3D" id="1.10.1200.10">
    <property type="entry name" value="ACP-like"/>
    <property type="match status" value="1"/>
</dbReference>
<dbReference type="PROSITE" id="PS00012">
    <property type="entry name" value="PHOSPHOPANTETHEINE"/>
    <property type="match status" value="1"/>
</dbReference>
<dbReference type="SMART" id="SM00823">
    <property type="entry name" value="PKS_PP"/>
    <property type="match status" value="1"/>
</dbReference>
<dbReference type="EC" id="1.2.1.-" evidence="6"/>
<dbReference type="InterPro" id="IPR013120">
    <property type="entry name" value="FAR_NAD-bd"/>
</dbReference>
<feature type="binding site" evidence="6">
    <location>
        <position position="801"/>
    </location>
    <ligand>
        <name>NADP(+)</name>
        <dbReference type="ChEBI" id="CHEBI:58349"/>
    </ligand>
</feature>
<dbReference type="InterPro" id="IPR045851">
    <property type="entry name" value="AMP-bd_C_sf"/>
</dbReference>
<dbReference type="InterPro" id="IPR006162">
    <property type="entry name" value="Ppantetheine_attach_site"/>
</dbReference>
<feature type="binding site" evidence="6">
    <location>
        <position position="907"/>
    </location>
    <ligand>
        <name>NADP(+)</name>
        <dbReference type="ChEBI" id="CHEBI:58349"/>
    </ligand>
</feature>
<dbReference type="Proteomes" id="UP000294257">
    <property type="component" value="Unassembled WGS sequence"/>
</dbReference>
<comment type="cofactor">
    <cofactor evidence="6">
        <name>pantetheine 4'-phosphate</name>
        <dbReference type="ChEBI" id="CHEBI:47942"/>
    </cofactor>
    <text evidence="6">Binds 1 phosphopantetheine covalently.</text>
</comment>
<dbReference type="GO" id="GO:0031177">
    <property type="term" value="F:phosphopantetheine binding"/>
    <property type="evidence" value="ECO:0007669"/>
    <property type="project" value="UniProtKB-UniRule"/>
</dbReference>
<feature type="binding site" evidence="6">
    <location>
        <position position="284"/>
    </location>
    <ligand>
        <name>AMP</name>
        <dbReference type="ChEBI" id="CHEBI:456215"/>
    </ligand>
</feature>
<dbReference type="HAMAP" id="MF_02247">
    <property type="entry name" value="Carbox_acid_reduct"/>
    <property type="match status" value="1"/>
</dbReference>
<name>A0A4Q7KNW3_9PSEU</name>
<dbReference type="InterPro" id="IPR020845">
    <property type="entry name" value="AMP-binding_CS"/>
</dbReference>
<dbReference type="InterPro" id="IPR042099">
    <property type="entry name" value="ANL_N_sf"/>
</dbReference>
<dbReference type="PANTHER" id="PTHR43272:SF33">
    <property type="entry name" value="AMP-BINDING DOMAIN-CONTAINING PROTEIN-RELATED"/>
    <property type="match status" value="1"/>
</dbReference>
<protein>
    <recommendedName>
        <fullName evidence="6">Carboxylic acid reductase</fullName>
        <shortName evidence="6">CAR</shortName>
        <ecNumber evidence="6">1.2.1.-</ecNumber>
    </recommendedName>
    <alternativeName>
        <fullName evidence="6">ATP/NADPH-dependent carboxylic acid reductase</fullName>
    </alternativeName>
</protein>
<dbReference type="EMBL" id="SGWQ01000006">
    <property type="protein sequence ID" value="RZS36922.1"/>
    <property type="molecule type" value="Genomic_DNA"/>
</dbReference>
<feature type="binding site" evidence="6">
    <location>
        <position position="970"/>
    </location>
    <ligand>
        <name>NADP(+)</name>
        <dbReference type="ChEBI" id="CHEBI:58349"/>
    </ligand>
</feature>
<dbReference type="Gene3D" id="3.40.50.720">
    <property type="entry name" value="NAD(P)-binding Rossmann-like Domain"/>
    <property type="match status" value="1"/>
</dbReference>
<feature type="binding site" evidence="6">
    <location>
        <position position="500"/>
    </location>
    <ligand>
        <name>AMP</name>
        <dbReference type="ChEBI" id="CHEBI:456215"/>
    </ligand>
</feature>
<dbReference type="CDD" id="cd05235">
    <property type="entry name" value="SDR_e1"/>
    <property type="match status" value="1"/>
</dbReference>
<dbReference type="InterPro" id="IPR010080">
    <property type="entry name" value="Thioester_reductase-like_dom"/>
</dbReference>
<dbReference type="SUPFAM" id="SSF56801">
    <property type="entry name" value="Acetyl-CoA synthetase-like"/>
    <property type="match status" value="1"/>
</dbReference>
<feature type="binding site" evidence="6">
    <location>
        <position position="379"/>
    </location>
    <ligand>
        <name>AMP</name>
        <dbReference type="ChEBI" id="CHEBI:456215"/>
    </ligand>
</feature>
<evidence type="ECO:0000256" key="5">
    <source>
        <dbReference type="ARBA" id="ARBA00024484"/>
    </source>
</evidence>
<dbReference type="Gene3D" id="3.40.50.12780">
    <property type="entry name" value="N-terminal domain of ligase-like"/>
    <property type="match status" value="1"/>
</dbReference>
<dbReference type="GO" id="GO:0004467">
    <property type="term" value="F:long-chain fatty acid-CoA ligase activity"/>
    <property type="evidence" value="ECO:0007669"/>
    <property type="project" value="UniProtKB-EC"/>
</dbReference>
<dbReference type="GO" id="GO:0005524">
    <property type="term" value="F:ATP binding"/>
    <property type="evidence" value="ECO:0007669"/>
    <property type="project" value="UniProtKB-UniRule"/>
</dbReference>
<dbReference type="NCBIfam" id="TIGR01746">
    <property type="entry name" value="Thioester-redct"/>
    <property type="match status" value="1"/>
</dbReference>
<dbReference type="Gene3D" id="3.30.300.30">
    <property type="match status" value="1"/>
</dbReference>
<feature type="binding site" evidence="6">
    <location>
        <begin position="867"/>
        <end position="869"/>
    </location>
    <ligand>
        <name>NADP(+)</name>
        <dbReference type="ChEBI" id="CHEBI:58349"/>
    </ligand>
</feature>
<evidence type="ECO:0000256" key="3">
    <source>
        <dbReference type="ARBA" id="ARBA00022741"/>
    </source>
</evidence>
<dbReference type="PROSITE" id="PS00455">
    <property type="entry name" value="AMP_BINDING"/>
    <property type="match status" value="1"/>
</dbReference>
<feature type="domain" description="Carrier" evidence="7">
    <location>
        <begin position="641"/>
        <end position="716"/>
    </location>
</feature>
<dbReference type="InterPro" id="IPR036736">
    <property type="entry name" value="ACP-like_sf"/>
</dbReference>
<dbReference type="RefSeq" id="WP_242613500.1">
    <property type="nucleotide sequence ID" value="NZ_SGWQ01000006.1"/>
</dbReference>
<gene>
    <name evidence="6" type="primary">car</name>
    <name evidence="8" type="ORF">EV193_106156</name>
</gene>
<comment type="caution">
    <text evidence="6">Lacks conserved residue(s) required for the propagation of feature annotation.</text>
</comment>
<comment type="caution">
    <text evidence="8">The sequence shown here is derived from an EMBL/GenBank/DDBJ whole genome shotgun (WGS) entry which is preliminary data.</text>
</comment>
<dbReference type="NCBIfam" id="NF041592">
    <property type="entry name" value="carboxyl_red"/>
    <property type="match status" value="1"/>
</dbReference>
<comment type="similarity">
    <text evidence="6">Belongs to the ATP-dependent AMP-binding enzyme family. Carboxylic acid reductase subfamily.</text>
</comment>
<feature type="binding site" evidence="6">
    <location>
        <begin position="491"/>
        <end position="494"/>
    </location>
    <ligand>
        <name>AMP</name>
        <dbReference type="ChEBI" id="CHEBI:456215"/>
    </ligand>
</feature>
<reference evidence="8 9" key="1">
    <citation type="submission" date="2019-02" db="EMBL/GenBank/DDBJ databases">
        <title>Genomic Encyclopedia of Type Strains, Phase IV (KMG-IV): sequencing the most valuable type-strain genomes for metagenomic binning, comparative biology and taxonomic classification.</title>
        <authorList>
            <person name="Goeker M."/>
        </authorList>
    </citation>
    <scope>NUCLEOTIDE SEQUENCE [LARGE SCALE GENOMIC DNA]</scope>
    <source>
        <strain evidence="8 9">DSM 101727</strain>
    </source>
</reference>
<feature type="binding site" evidence="6">
    <location>
        <position position="602"/>
    </location>
    <ligand>
        <name>AMP</name>
        <dbReference type="ChEBI" id="CHEBI:456215"/>
    </ligand>
</feature>
<feature type="binding site" evidence="6">
    <location>
        <position position="811"/>
    </location>
    <ligand>
        <name>NADP(+)</name>
        <dbReference type="ChEBI" id="CHEBI:58349"/>
    </ligand>
</feature>
<dbReference type="Pfam" id="PF00550">
    <property type="entry name" value="PP-binding"/>
    <property type="match status" value="1"/>
</dbReference>
<keyword evidence="6" id="KW-0560">Oxidoreductase</keyword>
<dbReference type="CDD" id="cd17632">
    <property type="entry name" value="AFD_CAR-like"/>
    <property type="match status" value="1"/>
</dbReference>
<dbReference type="GO" id="GO:0016620">
    <property type="term" value="F:oxidoreductase activity, acting on the aldehyde or oxo group of donors, NAD or NADP as acceptor"/>
    <property type="evidence" value="ECO:0007669"/>
    <property type="project" value="UniProtKB-UniRule"/>
</dbReference>
<dbReference type="SUPFAM" id="SSF47336">
    <property type="entry name" value="ACP-like"/>
    <property type="match status" value="1"/>
</dbReference>
<feature type="binding site" evidence="6">
    <location>
        <position position="405"/>
    </location>
    <ligand>
        <name>AMP</name>
        <dbReference type="ChEBI" id="CHEBI:456215"/>
    </ligand>
</feature>
<keyword evidence="2 6" id="KW-0597">Phosphoprotein</keyword>
<proteinExistence type="inferred from homology"/>
<dbReference type="SUPFAM" id="SSF51735">
    <property type="entry name" value="NAD(P)-binding Rossmann-fold domains"/>
    <property type="match status" value="1"/>
</dbReference>
<sequence>MSGNPNLDAQHTETPGQLPEIAEAMQNPELGLAEVVATVMDGYADRPAVGDRVTEKVTDPATGRTTLRLLPQFDTLTYREVWRHAGAIASAWQHDPDRPLRAGDFVCTLGFTSSDCATVDLAALRLGAVAVPLQAGASASALRPILAETAPKAVASSIELLDTVVDAVLAESAPPWLIVFDYHPDIDDQRERFEAAARRLAEAGAPTVLEPLAEVISRGETLGPAPLNVPAPDENPLSLLIYTSGSTGTPKGAMYTQSMVRGMWRGDPDDDRPAVTLNFMPMSHIAGRVALIGTLVRGGLCCFTASSDMSTLLEDYSLVRPTELMVVPRVCELVHERFRAEVDRRAIDSADDTAIEEAVRAELREQVFGGRVQVVMCGSAPLAPEIAEFMRTCLRVPVFNGYGATEAGGIVTINGQVQRPPVIDYKLADVPELGYYRTDSPHPRGELLIKTKQLFPGYYRRPEITAEMFDEDGFYRTGDIMAEVEPDHLEYVDRTKNVLKLSQGEFVTVAAVQSVLTQAPLVRQIFVYGNSERSYLLAVVVPTPDAVERNAGSEPALRAAIAESLRRRARDAGLASYEVPRDFLIETEPFTQANGLLSDVGKTLAPRLRERYGERLEQLYAELAAGQDAQLSELRRTGRDRPVLETIGKAAQALLGCAGTDVRPDAHFTDLGGDSLSALTISTLLEEIFGVPVPVGVVTSPATDLRALAAYVEAERASTATRPTFATVHGANATEVRATELTLDRFLDADTLAATRDLPPAAETANTVLLTGSTGYLGRFLCLEWMRRLDERGGRVIAVVRGRDAESARERLDAAFDSGDEELARRYAKLAADTLEVLPGDIGEPRFGLDEQTWNRLATEVDLIVHPAALVNHVLPYDQLFGPNVAGTAEVIRLALTSRLKPVTYLSTVGVAGQASASALDEDADIRATNPVRRVDDSYASGYGTSKWAGEVLLREAHDLCALPVAVFRSDMILAHSAYTGQLNLPDMFTRLLFSLAVTGIAPYSFYLSGAGEPRPRAHYDGLPVDFTAAAVTELGERATTGFATYNTVNPHDDGVSLDVVVDWLTEAGRPIERIDDYADWFVRLETALRGLPENRRQYTLLPLLHAYAAPDLPIPGSVIPATRFRAAVRSAGIGTDGDIPHLSAELIAKYVSDLTHLRVL</sequence>
<keyword evidence="9" id="KW-1185">Reference proteome</keyword>
<keyword evidence="6" id="KW-0521">NADP</keyword>
<dbReference type="GO" id="GO:0050661">
    <property type="term" value="F:NADP binding"/>
    <property type="evidence" value="ECO:0007669"/>
    <property type="project" value="UniProtKB-UniRule"/>
</dbReference>
<feature type="binding site" evidence="6">
    <location>
        <position position="479"/>
    </location>
    <ligand>
        <name>AMP</name>
        <dbReference type="ChEBI" id="CHEBI:456215"/>
    </ligand>
</feature>
<evidence type="ECO:0000256" key="4">
    <source>
        <dbReference type="ARBA" id="ARBA00022840"/>
    </source>
</evidence>
<evidence type="ECO:0000313" key="8">
    <source>
        <dbReference type="EMBL" id="RZS36922.1"/>
    </source>
</evidence>
<dbReference type="InterPro" id="IPR036291">
    <property type="entry name" value="NAD(P)-bd_dom_sf"/>
</dbReference>
<feature type="modified residue" description="O-(pantetheine 4'-phosphoryl)serine" evidence="6">
    <location>
        <position position="675"/>
    </location>
</feature>
<dbReference type="InterPro" id="IPR020806">
    <property type="entry name" value="PKS_PP-bd"/>
</dbReference>
<evidence type="ECO:0000256" key="1">
    <source>
        <dbReference type="ARBA" id="ARBA00022450"/>
    </source>
</evidence>
<dbReference type="InterPro" id="IPR046407">
    <property type="entry name" value="CAR"/>
</dbReference>
<evidence type="ECO:0000256" key="2">
    <source>
        <dbReference type="ARBA" id="ARBA00022553"/>
    </source>
</evidence>
<feature type="binding site" evidence="6">
    <location>
        <position position="943"/>
    </location>
    <ligand>
        <name>NADP(+)</name>
        <dbReference type="ChEBI" id="CHEBI:58349"/>
    </ligand>
</feature>
<dbReference type="AlphaFoldDB" id="A0A4Q7KNW3"/>
<organism evidence="8 9">
    <name type="scientific">Herbihabitans rhizosphaerae</name>
    <dbReference type="NCBI Taxonomy" id="1872711"/>
    <lineage>
        <taxon>Bacteria</taxon>
        <taxon>Bacillati</taxon>
        <taxon>Actinomycetota</taxon>
        <taxon>Actinomycetes</taxon>
        <taxon>Pseudonocardiales</taxon>
        <taxon>Pseudonocardiaceae</taxon>
        <taxon>Herbihabitans</taxon>
    </lineage>
</organism>
<dbReference type="Pfam" id="PF00501">
    <property type="entry name" value="AMP-binding"/>
    <property type="match status" value="1"/>
</dbReference>
<dbReference type="InterPro" id="IPR000873">
    <property type="entry name" value="AMP-dep_synth/lig_dom"/>
</dbReference>
<evidence type="ECO:0000313" key="9">
    <source>
        <dbReference type="Proteomes" id="UP000294257"/>
    </source>
</evidence>
<dbReference type="InterPro" id="IPR009081">
    <property type="entry name" value="PP-bd_ACP"/>
</dbReference>
<keyword evidence="1 6" id="KW-0596">Phosphopantetheine</keyword>
<evidence type="ECO:0000259" key="7">
    <source>
        <dbReference type="PROSITE" id="PS50075"/>
    </source>
</evidence>
<feature type="binding site" evidence="6">
    <location>
        <begin position="774"/>
        <end position="777"/>
    </location>
    <ligand>
        <name>NADP(+)</name>
        <dbReference type="ChEBI" id="CHEBI:58349"/>
    </ligand>
</feature>
<comment type="function">
    <text evidence="6">Catalyzes the ATP- and NADPH-dependent reduction of carboxylic acids to the corresponding aldehydes.</text>
</comment>
<dbReference type="PANTHER" id="PTHR43272">
    <property type="entry name" value="LONG-CHAIN-FATTY-ACID--COA LIGASE"/>
    <property type="match status" value="1"/>
</dbReference>